<organism evidence="1 2">
    <name type="scientific">Parashewanella curva</name>
    <dbReference type="NCBI Taxonomy" id="2338552"/>
    <lineage>
        <taxon>Bacteria</taxon>
        <taxon>Pseudomonadati</taxon>
        <taxon>Pseudomonadota</taxon>
        <taxon>Gammaproteobacteria</taxon>
        <taxon>Alteromonadales</taxon>
        <taxon>Shewanellaceae</taxon>
        <taxon>Parashewanella</taxon>
    </lineage>
</organism>
<gene>
    <name evidence="1" type="ORF">D5018_14080</name>
</gene>
<accession>A0A3L8PUU1</accession>
<dbReference type="Proteomes" id="UP000281474">
    <property type="component" value="Unassembled WGS sequence"/>
</dbReference>
<keyword evidence="2" id="KW-1185">Reference proteome</keyword>
<dbReference type="EMBL" id="QZEI01000045">
    <property type="protein sequence ID" value="RLV59074.1"/>
    <property type="molecule type" value="Genomic_DNA"/>
</dbReference>
<proteinExistence type="predicted"/>
<sequence>MRELEFFSLNYIQVTSRDLIFAEQKRPNKSNYQKCDKMPHSQYNQQLKHNQNNSTTVTITIKKVSNEQP</sequence>
<name>A0A3L8PUU1_9GAMM</name>
<protein>
    <submittedName>
        <fullName evidence="1">Uncharacterized protein</fullName>
    </submittedName>
</protein>
<comment type="caution">
    <text evidence="1">The sequence shown here is derived from an EMBL/GenBank/DDBJ whole genome shotgun (WGS) entry which is preliminary data.</text>
</comment>
<dbReference type="AlphaFoldDB" id="A0A3L8PUU1"/>
<evidence type="ECO:0000313" key="2">
    <source>
        <dbReference type="Proteomes" id="UP000281474"/>
    </source>
</evidence>
<reference evidence="1 2" key="1">
    <citation type="submission" date="2018-09" db="EMBL/GenBank/DDBJ databases">
        <title>Phylogeny of the Shewanellaceae, and recommendation for two new genera, Pseudoshewanella and Parashewanella.</title>
        <authorList>
            <person name="Wang G."/>
        </authorList>
    </citation>
    <scope>NUCLEOTIDE SEQUENCE [LARGE SCALE GENOMIC DNA]</scope>
    <source>
        <strain evidence="1 2">C51</strain>
    </source>
</reference>
<evidence type="ECO:0000313" key="1">
    <source>
        <dbReference type="EMBL" id="RLV59074.1"/>
    </source>
</evidence>